<reference evidence="2" key="1">
    <citation type="journal article" date="2019" name="Int. J. Syst. Evol. Microbiol.">
        <title>The Global Catalogue of Microorganisms (GCM) 10K type strain sequencing project: providing services to taxonomists for standard genome sequencing and annotation.</title>
        <authorList>
            <consortium name="The Broad Institute Genomics Platform"/>
            <consortium name="The Broad Institute Genome Sequencing Center for Infectious Disease"/>
            <person name="Wu L."/>
            <person name="Ma J."/>
        </authorList>
    </citation>
    <scope>NUCLEOTIDE SEQUENCE [LARGE SCALE GENOMIC DNA]</scope>
    <source>
        <strain evidence="2">CCM 8702</strain>
    </source>
</reference>
<gene>
    <name evidence="1" type="ORF">GCM10007362_02440</name>
</gene>
<evidence type="ECO:0000313" key="2">
    <source>
        <dbReference type="Proteomes" id="UP000605427"/>
    </source>
</evidence>
<keyword evidence="2" id="KW-1185">Reference proteome</keyword>
<accession>A0ABQ1ZIZ1</accession>
<dbReference type="EMBL" id="BMDD01000001">
    <property type="protein sequence ID" value="GGH68434.1"/>
    <property type="molecule type" value="Genomic_DNA"/>
</dbReference>
<dbReference type="Proteomes" id="UP000605427">
    <property type="component" value="Unassembled WGS sequence"/>
</dbReference>
<evidence type="ECO:0000313" key="1">
    <source>
        <dbReference type="EMBL" id="GGH68434.1"/>
    </source>
</evidence>
<organism evidence="1 2">
    <name type="scientific">Saccharibacillus endophyticus</name>
    <dbReference type="NCBI Taxonomy" id="2060666"/>
    <lineage>
        <taxon>Bacteria</taxon>
        <taxon>Bacillati</taxon>
        <taxon>Bacillota</taxon>
        <taxon>Bacilli</taxon>
        <taxon>Bacillales</taxon>
        <taxon>Paenibacillaceae</taxon>
        <taxon>Saccharibacillus</taxon>
    </lineage>
</organism>
<comment type="caution">
    <text evidence="1">The sequence shown here is derived from an EMBL/GenBank/DDBJ whole genome shotgun (WGS) entry which is preliminary data.</text>
</comment>
<protein>
    <recommendedName>
        <fullName evidence="3">DUF4375 domain-containing protein</fullName>
    </recommendedName>
</protein>
<sequence>MKYAATYLDRYFDSIEEYGSKVELMTLAKTGGAAMSESAWIRGIGELMNWQAMSERSGVWTYYESVNPQAAETTVLWLESLDGSEGFALYAQGLNRYEDQILMEQIDHWIEEHRTDIDNATKRALLMHKKWFYEELDV</sequence>
<name>A0ABQ1ZIZ1_9BACL</name>
<evidence type="ECO:0008006" key="3">
    <source>
        <dbReference type="Google" id="ProtNLM"/>
    </source>
</evidence>
<proteinExistence type="predicted"/>
<dbReference type="RefSeq" id="WP_172237904.1">
    <property type="nucleotide sequence ID" value="NZ_BMDD01000001.1"/>
</dbReference>